<dbReference type="PROSITE" id="PS50005">
    <property type="entry name" value="TPR"/>
    <property type="match status" value="1"/>
</dbReference>
<dbReference type="KEGG" id="vbh:CMV30_01085"/>
<feature type="repeat" description="TPR" evidence="1">
    <location>
        <begin position="56"/>
        <end position="89"/>
    </location>
</feature>
<gene>
    <name evidence="2" type="ORF">CMV30_01085</name>
</gene>
<name>A0A290QFM2_9BACT</name>
<keyword evidence="1" id="KW-0802">TPR repeat</keyword>
<sequence>MSAPAKRSETFAPLVARQPDNELFRFSLAQALVAEHRLVDAVEHYKLCIAKKPDWMMARILLGKLYLELGRKSEAVLQFQESLKLAVEQSHEDPERELRDLLASLS</sequence>
<dbReference type="InterPro" id="IPR011990">
    <property type="entry name" value="TPR-like_helical_dom_sf"/>
</dbReference>
<dbReference type="SUPFAM" id="SSF48452">
    <property type="entry name" value="TPR-like"/>
    <property type="match status" value="1"/>
</dbReference>
<protein>
    <submittedName>
        <fullName evidence="2">Molecular chaperone DnaJ</fullName>
    </submittedName>
</protein>
<dbReference type="Proteomes" id="UP000217265">
    <property type="component" value="Chromosome"/>
</dbReference>
<dbReference type="EMBL" id="CP023344">
    <property type="protein sequence ID" value="ATC62672.1"/>
    <property type="molecule type" value="Genomic_DNA"/>
</dbReference>
<proteinExistence type="predicted"/>
<accession>A0A290QFM2</accession>
<dbReference type="InterPro" id="IPR019734">
    <property type="entry name" value="TPR_rpt"/>
</dbReference>
<evidence type="ECO:0000256" key="1">
    <source>
        <dbReference type="PROSITE-ProRule" id="PRU00339"/>
    </source>
</evidence>
<dbReference type="OrthoDB" id="197565at2"/>
<dbReference type="AlphaFoldDB" id="A0A290QFM2"/>
<dbReference type="RefSeq" id="WP_096054307.1">
    <property type="nucleotide sequence ID" value="NZ_CP023344.1"/>
</dbReference>
<dbReference type="Gene3D" id="1.25.40.10">
    <property type="entry name" value="Tetratricopeptide repeat domain"/>
    <property type="match status" value="1"/>
</dbReference>
<organism evidence="2 3">
    <name type="scientific">Nibricoccus aquaticus</name>
    <dbReference type="NCBI Taxonomy" id="2576891"/>
    <lineage>
        <taxon>Bacteria</taxon>
        <taxon>Pseudomonadati</taxon>
        <taxon>Verrucomicrobiota</taxon>
        <taxon>Opitutia</taxon>
        <taxon>Opitutales</taxon>
        <taxon>Opitutaceae</taxon>
        <taxon>Nibricoccus</taxon>
    </lineage>
</organism>
<evidence type="ECO:0000313" key="3">
    <source>
        <dbReference type="Proteomes" id="UP000217265"/>
    </source>
</evidence>
<evidence type="ECO:0000313" key="2">
    <source>
        <dbReference type="EMBL" id="ATC62672.1"/>
    </source>
</evidence>
<reference evidence="2 3" key="1">
    <citation type="submission" date="2017-09" db="EMBL/GenBank/DDBJ databases">
        <title>Complete genome sequence of Verrucomicrobial strain HZ-65, isolated from freshwater.</title>
        <authorList>
            <person name="Choi A."/>
        </authorList>
    </citation>
    <scope>NUCLEOTIDE SEQUENCE [LARGE SCALE GENOMIC DNA]</scope>
    <source>
        <strain evidence="2 3">HZ-65</strain>
    </source>
</reference>
<keyword evidence="3" id="KW-1185">Reference proteome</keyword>